<name>A0A251TCK9_HELAN</name>
<gene>
    <name evidence="1" type="ORF">HannXRQ_Chr11g0345811</name>
</gene>
<keyword evidence="2" id="KW-1185">Reference proteome</keyword>
<evidence type="ECO:0000313" key="2">
    <source>
        <dbReference type="Proteomes" id="UP000215914"/>
    </source>
</evidence>
<reference evidence="2" key="1">
    <citation type="journal article" date="2017" name="Nature">
        <title>The sunflower genome provides insights into oil metabolism, flowering and Asterid evolution.</title>
        <authorList>
            <person name="Badouin H."/>
            <person name="Gouzy J."/>
            <person name="Grassa C.J."/>
            <person name="Murat F."/>
            <person name="Staton S.E."/>
            <person name="Cottret L."/>
            <person name="Lelandais-Briere C."/>
            <person name="Owens G.L."/>
            <person name="Carrere S."/>
            <person name="Mayjonade B."/>
            <person name="Legrand L."/>
            <person name="Gill N."/>
            <person name="Kane N.C."/>
            <person name="Bowers J.E."/>
            <person name="Hubner S."/>
            <person name="Bellec A."/>
            <person name="Berard A."/>
            <person name="Berges H."/>
            <person name="Blanchet N."/>
            <person name="Boniface M.C."/>
            <person name="Brunel D."/>
            <person name="Catrice O."/>
            <person name="Chaidir N."/>
            <person name="Claudel C."/>
            <person name="Donnadieu C."/>
            <person name="Faraut T."/>
            <person name="Fievet G."/>
            <person name="Helmstetter N."/>
            <person name="King M."/>
            <person name="Knapp S.J."/>
            <person name="Lai Z."/>
            <person name="Le Paslier M.C."/>
            <person name="Lippi Y."/>
            <person name="Lorenzon L."/>
            <person name="Mandel J.R."/>
            <person name="Marage G."/>
            <person name="Marchand G."/>
            <person name="Marquand E."/>
            <person name="Bret-Mestries E."/>
            <person name="Morien E."/>
            <person name="Nambeesan S."/>
            <person name="Nguyen T."/>
            <person name="Pegot-Espagnet P."/>
            <person name="Pouilly N."/>
            <person name="Raftis F."/>
            <person name="Sallet E."/>
            <person name="Schiex T."/>
            <person name="Thomas J."/>
            <person name="Vandecasteele C."/>
            <person name="Vares D."/>
            <person name="Vear F."/>
            <person name="Vautrin S."/>
            <person name="Crespi M."/>
            <person name="Mangin B."/>
            <person name="Burke J.M."/>
            <person name="Salse J."/>
            <person name="Munos S."/>
            <person name="Vincourt P."/>
            <person name="Rieseberg L.H."/>
            <person name="Langlade N.B."/>
        </authorList>
    </citation>
    <scope>NUCLEOTIDE SEQUENCE [LARGE SCALE GENOMIC DNA]</scope>
    <source>
        <strain evidence="2">cv. SF193</strain>
    </source>
</reference>
<evidence type="ECO:0000313" key="1">
    <source>
        <dbReference type="EMBL" id="OTG08808.1"/>
    </source>
</evidence>
<dbReference type="EMBL" id="CM007900">
    <property type="protein sequence ID" value="OTG08808.1"/>
    <property type="molecule type" value="Genomic_DNA"/>
</dbReference>
<dbReference type="Proteomes" id="UP000215914">
    <property type="component" value="Chromosome 11"/>
</dbReference>
<accession>A0A251TCK9</accession>
<organism evidence="1 2">
    <name type="scientific">Helianthus annuus</name>
    <name type="common">Common sunflower</name>
    <dbReference type="NCBI Taxonomy" id="4232"/>
    <lineage>
        <taxon>Eukaryota</taxon>
        <taxon>Viridiplantae</taxon>
        <taxon>Streptophyta</taxon>
        <taxon>Embryophyta</taxon>
        <taxon>Tracheophyta</taxon>
        <taxon>Spermatophyta</taxon>
        <taxon>Magnoliopsida</taxon>
        <taxon>eudicotyledons</taxon>
        <taxon>Gunneridae</taxon>
        <taxon>Pentapetalae</taxon>
        <taxon>asterids</taxon>
        <taxon>campanulids</taxon>
        <taxon>Asterales</taxon>
        <taxon>Asteraceae</taxon>
        <taxon>Asteroideae</taxon>
        <taxon>Heliantheae alliance</taxon>
        <taxon>Heliantheae</taxon>
        <taxon>Helianthus</taxon>
    </lineage>
</organism>
<sequence>MKNLQMLKEIWDHHHRRRSLEDADDHRFWQRDDGFMLHMTVTPIASPTNTMELVILGFCLKVGVH</sequence>
<proteinExistence type="predicted"/>
<protein>
    <submittedName>
        <fullName evidence="1">Uncharacterized protein</fullName>
    </submittedName>
</protein>
<dbReference type="AlphaFoldDB" id="A0A251TCK9"/>
<dbReference type="InParanoid" id="A0A251TCK9"/>